<evidence type="ECO:0000313" key="3">
    <source>
        <dbReference type="Proteomes" id="UP000019132"/>
    </source>
</evidence>
<dbReference type="PANTHER" id="PTHR43242:SF1">
    <property type="entry name" value="NAD(P)-BINDING ROSSMANN-FOLD SUPERFAMILY PROTEIN"/>
    <property type="match status" value="1"/>
</dbReference>
<dbReference type="SUPFAM" id="SSF51735">
    <property type="entry name" value="NAD(P)-binding Rossmann-fold domains"/>
    <property type="match status" value="1"/>
</dbReference>
<evidence type="ECO:0000259" key="1">
    <source>
        <dbReference type="Pfam" id="PF01370"/>
    </source>
</evidence>
<dbReference type="EnsemblProtists" id="PYU1_T007569">
    <property type="protein sequence ID" value="PYU1_T007569"/>
    <property type="gene ID" value="PYU1_G007553"/>
</dbReference>
<dbReference type="InterPro" id="IPR001509">
    <property type="entry name" value="Epimerase_deHydtase"/>
</dbReference>
<evidence type="ECO:0000313" key="2">
    <source>
        <dbReference type="EnsemblProtists" id="PYU1_T007569"/>
    </source>
</evidence>
<dbReference type="Proteomes" id="UP000019132">
    <property type="component" value="Unassembled WGS sequence"/>
</dbReference>
<dbReference type="STRING" id="431595.K3WRH5"/>
<dbReference type="InParanoid" id="K3WRH5"/>
<feature type="domain" description="NAD-dependent epimerase/dehydratase" evidence="1">
    <location>
        <begin position="6"/>
        <end position="254"/>
    </location>
</feature>
<dbReference type="AlphaFoldDB" id="K3WRH5"/>
<reference evidence="2" key="3">
    <citation type="submission" date="2015-02" db="UniProtKB">
        <authorList>
            <consortium name="EnsemblProtists"/>
        </authorList>
    </citation>
    <scope>IDENTIFICATION</scope>
    <source>
        <strain evidence="2">DAOM BR144</strain>
    </source>
</reference>
<dbReference type="OMA" id="KFMEWLH"/>
<dbReference type="InterPro" id="IPR036291">
    <property type="entry name" value="NAD(P)-bd_dom_sf"/>
</dbReference>
<keyword evidence="3" id="KW-1185">Reference proteome</keyword>
<sequence length="278" mass="31439">MAPARVLLLGGSSYVAQFVVERCLKQQHGGNAHAYVVACTLRSSVSLLPPCFTPAPSREDNAEQQVQVYWDVDLMTMTGVRECIRDFRPNVIINCAAVASPALCEKDPEKAQAINEPHALVKFIQRETNWRVRFVHFSTDFVYDGTNPPEQGYKETDAKTSLDSRLTAYGAMKLRFDEFLLSQESLDGFILRIANVLGPSSPYFPNQAPKFMQWLHQQLFLEKKAQDPLTLWSDEIRSYIYVRDLVEILFALLHCDGSLNESRTMTLVNVGKFALCHS</sequence>
<name>K3WRH5_GLOUD</name>
<organism evidence="2 3">
    <name type="scientific">Globisporangium ultimum (strain ATCC 200006 / CBS 805.95 / DAOM BR144)</name>
    <name type="common">Pythium ultimum</name>
    <dbReference type="NCBI Taxonomy" id="431595"/>
    <lineage>
        <taxon>Eukaryota</taxon>
        <taxon>Sar</taxon>
        <taxon>Stramenopiles</taxon>
        <taxon>Oomycota</taxon>
        <taxon>Peronosporomycetes</taxon>
        <taxon>Pythiales</taxon>
        <taxon>Pythiaceae</taxon>
        <taxon>Globisporangium</taxon>
    </lineage>
</organism>
<reference evidence="3" key="2">
    <citation type="submission" date="2010-04" db="EMBL/GenBank/DDBJ databases">
        <authorList>
            <person name="Buell R."/>
            <person name="Hamilton J."/>
            <person name="Hostetler J."/>
        </authorList>
    </citation>
    <scope>NUCLEOTIDE SEQUENCE [LARGE SCALE GENOMIC DNA]</scope>
    <source>
        <strain evidence="3">DAOM:BR144</strain>
    </source>
</reference>
<proteinExistence type="predicted"/>
<dbReference type="eggNOG" id="KOG1430">
    <property type="taxonomic scope" value="Eukaryota"/>
</dbReference>
<dbReference type="PANTHER" id="PTHR43242">
    <property type="entry name" value="NAD(P)-BINDING ROSSMANN-FOLD SUPERFAMILY PROTEIN"/>
    <property type="match status" value="1"/>
</dbReference>
<dbReference type="HOGENOM" id="CLU_045518_2_0_1"/>
<dbReference type="Pfam" id="PF01370">
    <property type="entry name" value="Epimerase"/>
    <property type="match status" value="1"/>
</dbReference>
<dbReference type="EMBL" id="GL376585">
    <property type="status" value="NOT_ANNOTATED_CDS"/>
    <property type="molecule type" value="Genomic_DNA"/>
</dbReference>
<protein>
    <recommendedName>
        <fullName evidence="1">NAD-dependent epimerase/dehydratase domain-containing protein</fullName>
    </recommendedName>
</protein>
<reference evidence="3" key="1">
    <citation type="journal article" date="2010" name="Genome Biol.">
        <title>Genome sequence of the necrotrophic plant pathogen Pythium ultimum reveals original pathogenicity mechanisms and effector repertoire.</title>
        <authorList>
            <person name="Levesque C.A."/>
            <person name="Brouwer H."/>
            <person name="Cano L."/>
            <person name="Hamilton J.P."/>
            <person name="Holt C."/>
            <person name="Huitema E."/>
            <person name="Raffaele S."/>
            <person name="Robideau G.P."/>
            <person name="Thines M."/>
            <person name="Win J."/>
            <person name="Zerillo M.M."/>
            <person name="Beakes G.W."/>
            <person name="Boore J.L."/>
            <person name="Busam D."/>
            <person name="Dumas B."/>
            <person name="Ferriera S."/>
            <person name="Fuerstenberg S.I."/>
            <person name="Gachon C.M."/>
            <person name="Gaulin E."/>
            <person name="Govers F."/>
            <person name="Grenville-Briggs L."/>
            <person name="Horner N."/>
            <person name="Hostetler J."/>
            <person name="Jiang R.H."/>
            <person name="Johnson J."/>
            <person name="Krajaejun T."/>
            <person name="Lin H."/>
            <person name="Meijer H.J."/>
            <person name="Moore B."/>
            <person name="Morris P."/>
            <person name="Phuntmart V."/>
            <person name="Puiu D."/>
            <person name="Shetty J."/>
            <person name="Stajich J.E."/>
            <person name="Tripathy S."/>
            <person name="Wawra S."/>
            <person name="van West P."/>
            <person name="Whitty B.R."/>
            <person name="Coutinho P.M."/>
            <person name="Henrissat B."/>
            <person name="Martin F."/>
            <person name="Thomas P.D."/>
            <person name="Tyler B.M."/>
            <person name="De Vries R.P."/>
            <person name="Kamoun S."/>
            <person name="Yandell M."/>
            <person name="Tisserat N."/>
            <person name="Buell C.R."/>
        </authorList>
    </citation>
    <scope>NUCLEOTIDE SEQUENCE</scope>
    <source>
        <strain evidence="3">DAOM:BR144</strain>
    </source>
</reference>
<dbReference type="Gene3D" id="3.40.50.720">
    <property type="entry name" value="NAD(P)-binding Rossmann-like Domain"/>
    <property type="match status" value="1"/>
</dbReference>
<dbReference type="VEuPathDB" id="FungiDB:PYU1_G007553"/>
<accession>K3WRH5</accession>